<sequence>MTGKPAYRILVLGGYGNFGARIVRALAMEECHLLVAGRDERRAREFAAGPGGKAATLQGIALDTHDPQLAARLAALRVDLVIHTAGPFQGQSREVAQACIEARAHYIDLADGREFVCGIGALDAAARERGVLVVSGASTVPALSAAVVDRFRDRFDSIDSIAIGITPGNRTPRGLSTVQSVLSYCGRPFKRWEKGAWRDVYGWQDQHRVFYPELGWRWFGNCDVPDLSLFPQRYSVKDRVRFHAGLELAVIQWPLWLMSWLARWHIVKSWAPAAKWLRDASDWLLPFGSDAGGMHVDIEGIAEGRELRLRWMLTALEGHGPEIPCIAAIVIARKLMSGRLTRAGATPCLDLMTLDEFDAAVSGLNIRWTIEAP</sequence>
<dbReference type="Proteomes" id="UP000588068">
    <property type="component" value="Unassembled WGS sequence"/>
</dbReference>
<gene>
    <name evidence="2" type="ORF">HNQ60_001672</name>
</gene>
<evidence type="ECO:0000259" key="1">
    <source>
        <dbReference type="Pfam" id="PF03435"/>
    </source>
</evidence>
<evidence type="ECO:0000313" key="3">
    <source>
        <dbReference type="Proteomes" id="UP000588068"/>
    </source>
</evidence>
<accession>A0A841HJN4</accession>
<feature type="domain" description="Saccharopine dehydrogenase NADP binding" evidence="1">
    <location>
        <begin position="9"/>
        <end position="110"/>
    </location>
</feature>
<dbReference type="EMBL" id="JACHHZ010000002">
    <property type="protein sequence ID" value="MBB6092794.1"/>
    <property type="molecule type" value="Genomic_DNA"/>
</dbReference>
<dbReference type="AlphaFoldDB" id="A0A841HJN4"/>
<name>A0A841HJN4_9GAMM</name>
<evidence type="ECO:0000313" key="2">
    <source>
        <dbReference type="EMBL" id="MBB6092794.1"/>
    </source>
</evidence>
<proteinExistence type="predicted"/>
<protein>
    <submittedName>
        <fullName evidence="2">NAD(P)-dependent dehydrogenase (Short-subunit alcohol dehydrogenase family)</fullName>
    </submittedName>
</protein>
<dbReference type="RefSeq" id="WP_184330579.1">
    <property type="nucleotide sequence ID" value="NZ_JACHHZ010000002.1"/>
</dbReference>
<organism evidence="2 3">
    <name type="scientific">Povalibacter uvarum</name>
    <dbReference type="NCBI Taxonomy" id="732238"/>
    <lineage>
        <taxon>Bacteria</taxon>
        <taxon>Pseudomonadati</taxon>
        <taxon>Pseudomonadota</taxon>
        <taxon>Gammaproteobacteria</taxon>
        <taxon>Steroidobacterales</taxon>
        <taxon>Steroidobacteraceae</taxon>
        <taxon>Povalibacter</taxon>
    </lineage>
</organism>
<dbReference type="InterPro" id="IPR005097">
    <property type="entry name" value="Sacchrp_dh_NADP-bd"/>
</dbReference>
<dbReference type="PANTHER" id="PTHR43796:SF2">
    <property type="entry name" value="CARBOXYNORSPERMIDINE SYNTHASE"/>
    <property type="match status" value="1"/>
</dbReference>
<dbReference type="SUPFAM" id="SSF51735">
    <property type="entry name" value="NAD(P)-binding Rossmann-fold domains"/>
    <property type="match status" value="1"/>
</dbReference>
<keyword evidence="3" id="KW-1185">Reference proteome</keyword>
<dbReference type="PANTHER" id="PTHR43796">
    <property type="entry name" value="CARBOXYNORSPERMIDINE SYNTHASE"/>
    <property type="match status" value="1"/>
</dbReference>
<dbReference type="Gene3D" id="3.30.360.10">
    <property type="entry name" value="Dihydrodipicolinate Reductase, domain 2"/>
    <property type="match status" value="1"/>
</dbReference>
<reference evidence="2 3" key="1">
    <citation type="submission" date="2020-08" db="EMBL/GenBank/DDBJ databases">
        <title>Genomic Encyclopedia of Type Strains, Phase IV (KMG-IV): sequencing the most valuable type-strain genomes for metagenomic binning, comparative biology and taxonomic classification.</title>
        <authorList>
            <person name="Goeker M."/>
        </authorList>
    </citation>
    <scope>NUCLEOTIDE SEQUENCE [LARGE SCALE GENOMIC DNA]</scope>
    <source>
        <strain evidence="2 3">DSM 26723</strain>
    </source>
</reference>
<comment type="caution">
    <text evidence="2">The sequence shown here is derived from an EMBL/GenBank/DDBJ whole genome shotgun (WGS) entry which is preliminary data.</text>
</comment>
<dbReference type="Pfam" id="PF03435">
    <property type="entry name" value="Sacchrp_dh_NADP"/>
    <property type="match status" value="1"/>
</dbReference>
<dbReference type="InterPro" id="IPR036291">
    <property type="entry name" value="NAD(P)-bd_dom_sf"/>
</dbReference>
<dbReference type="Gene3D" id="3.40.50.720">
    <property type="entry name" value="NAD(P)-binding Rossmann-like Domain"/>
    <property type="match status" value="1"/>
</dbReference>